<dbReference type="InterPro" id="IPR011250">
    <property type="entry name" value="OMP/PagP_B-barrel"/>
</dbReference>
<dbReference type="RefSeq" id="WP_307106674.1">
    <property type="nucleotide sequence ID" value="NZ_JAUTAS010000001.1"/>
</dbReference>
<dbReference type="InterPro" id="IPR025737">
    <property type="entry name" value="FApF"/>
</dbReference>
<evidence type="ECO:0000313" key="2">
    <source>
        <dbReference type="EMBL" id="MDQ1108080.1"/>
    </source>
</evidence>
<dbReference type="AlphaFoldDB" id="A0AAP5E9U5"/>
<comment type="caution">
    <text evidence="2">The sequence shown here is derived from an EMBL/GenBank/DDBJ whole genome shotgun (WGS) entry which is preliminary data.</text>
</comment>
<evidence type="ECO:0008006" key="4">
    <source>
        <dbReference type="Google" id="ProtNLM"/>
    </source>
</evidence>
<evidence type="ECO:0000256" key="1">
    <source>
        <dbReference type="SAM" id="SignalP"/>
    </source>
</evidence>
<keyword evidence="1" id="KW-0732">Signal</keyword>
<sequence>MRGVMAVVLLALAAPAWAQQDDAETPAFDRPGLGFSASVLPRGGAALELGLPSYERDRDDDGTRTTQYGTDLLLRVGLGANLELQAFGSPWNRLREAPRNAPSTTTRGAGDSGLALKFALPLDSDTHAVALLASTSFDTGSRDFSEGGTQYNLGASYEYTFNDQWSGALYANATRGAGADEFSWSPSLSLAVSDTVSTYIEAGFTHTHGESSTSVAGAGVTWMAARRVQLDASFDLGLDSNSPDVQAGLGVSFYLE</sequence>
<feature type="chain" id="PRO_5043047700" description="Transporter" evidence="1">
    <location>
        <begin position="19"/>
        <end position="256"/>
    </location>
</feature>
<name>A0AAP5E9U5_9GAMM</name>
<reference evidence="2" key="1">
    <citation type="submission" date="2023-07" db="EMBL/GenBank/DDBJ databases">
        <title>Functional and genomic diversity of the sorghum phyllosphere microbiome.</title>
        <authorList>
            <person name="Shade A."/>
        </authorList>
    </citation>
    <scope>NUCLEOTIDE SEQUENCE</scope>
    <source>
        <strain evidence="2">SORGH_AS_0457</strain>
    </source>
</reference>
<gene>
    <name evidence="2" type="ORF">QE424_001239</name>
</gene>
<proteinExistence type="predicted"/>
<protein>
    <recommendedName>
        <fullName evidence="4">Transporter</fullName>
    </recommendedName>
</protein>
<evidence type="ECO:0000313" key="3">
    <source>
        <dbReference type="Proteomes" id="UP001226084"/>
    </source>
</evidence>
<accession>A0AAP5E9U5</accession>
<organism evidence="2 3">
    <name type="scientific">Stenotrophomonas rhizophila</name>
    <dbReference type="NCBI Taxonomy" id="216778"/>
    <lineage>
        <taxon>Bacteria</taxon>
        <taxon>Pseudomonadati</taxon>
        <taxon>Pseudomonadota</taxon>
        <taxon>Gammaproteobacteria</taxon>
        <taxon>Lysobacterales</taxon>
        <taxon>Lysobacteraceae</taxon>
        <taxon>Stenotrophomonas</taxon>
    </lineage>
</organism>
<feature type="signal peptide" evidence="1">
    <location>
        <begin position="1"/>
        <end position="18"/>
    </location>
</feature>
<dbReference type="SUPFAM" id="SSF56925">
    <property type="entry name" value="OMPA-like"/>
    <property type="match status" value="1"/>
</dbReference>
<dbReference type="EMBL" id="JAUTAS010000001">
    <property type="protein sequence ID" value="MDQ1108080.1"/>
    <property type="molecule type" value="Genomic_DNA"/>
</dbReference>
<dbReference type="Proteomes" id="UP001226084">
    <property type="component" value="Unassembled WGS sequence"/>
</dbReference>
<dbReference type="Pfam" id="PF13557">
    <property type="entry name" value="Phenol_MetA_deg"/>
    <property type="match status" value="1"/>
</dbReference>